<proteinExistence type="predicted"/>
<evidence type="ECO:0000313" key="2">
    <source>
        <dbReference type="Proteomes" id="UP000178068"/>
    </source>
</evidence>
<name>A0A1G1WQU5_9BACT</name>
<gene>
    <name evidence="1" type="ORF">A3F35_03340</name>
</gene>
<evidence type="ECO:0000313" key="1">
    <source>
        <dbReference type="EMBL" id="OGY30115.1"/>
    </source>
</evidence>
<dbReference type="Proteomes" id="UP000178068">
    <property type="component" value="Unassembled WGS sequence"/>
</dbReference>
<protein>
    <submittedName>
        <fullName evidence="1">Uncharacterized protein</fullName>
    </submittedName>
</protein>
<organism evidence="1 2">
    <name type="scientific">Candidatus Woykebacteria bacterium RIFCSPHIGHO2_12_FULL_45_10</name>
    <dbReference type="NCBI Taxonomy" id="1802603"/>
    <lineage>
        <taxon>Bacteria</taxon>
        <taxon>Candidatus Woykeibacteriota</taxon>
    </lineage>
</organism>
<reference evidence="1 2" key="1">
    <citation type="journal article" date="2016" name="Nat. Commun.">
        <title>Thousands of microbial genomes shed light on interconnected biogeochemical processes in an aquifer system.</title>
        <authorList>
            <person name="Anantharaman K."/>
            <person name="Brown C.T."/>
            <person name="Hug L.A."/>
            <person name="Sharon I."/>
            <person name="Castelle C.J."/>
            <person name="Probst A.J."/>
            <person name="Thomas B.C."/>
            <person name="Singh A."/>
            <person name="Wilkins M.J."/>
            <person name="Karaoz U."/>
            <person name="Brodie E.L."/>
            <person name="Williams K.H."/>
            <person name="Hubbard S.S."/>
            <person name="Banfield J.F."/>
        </authorList>
    </citation>
    <scope>NUCLEOTIDE SEQUENCE [LARGE SCALE GENOMIC DNA]</scope>
</reference>
<dbReference type="AlphaFoldDB" id="A0A1G1WQU5"/>
<sequence length="65" mass="7523">MTRVDINLQEEVKLLRSFVIGIAGKDEEGEYNPEFVGRILRALKENADYKFSDSKTFLDQIQKTN</sequence>
<dbReference type="EMBL" id="MHCZ01000014">
    <property type="protein sequence ID" value="OGY30115.1"/>
    <property type="molecule type" value="Genomic_DNA"/>
</dbReference>
<dbReference type="STRING" id="1802603.A3F35_03340"/>
<comment type="caution">
    <text evidence="1">The sequence shown here is derived from an EMBL/GenBank/DDBJ whole genome shotgun (WGS) entry which is preliminary data.</text>
</comment>
<accession>A0A1G1WQU5</accession>